<dbReference type="EMBL" id="JAFIDN010000007">
    <property type="protein sequence ID" value="MBP3193033.1"/>
    <property type="molecule type" value="Genomic_DNA"/>
</dbReference>
<evidence type="ECO:0000259" key="5">
    <source>
        <dbReference type="Pfam" id="PF17101"/>
    </source>
</evidence>
<sequence>MADFQEGSQQTDAVITWVDGNDQAHREKREKAEASQCGLSSEPVKTGQDATRFLDNKELVYCINSIRLFAPWIRKIFLVTDNQKPDFLTPELQKTCNLEIVDHKVIFESYEWALPTFNSRTVETALWRIPGLAPRFIYFNDDFFLAGKTVPGHFFTDDGVVLRGSWDKMHSYGPLRMKLNDAGTFFSKKILGITRSMNLLLQIRSARLAGFTDKYFRTPHIPHPIRTETLKKFFETHPRPFEENIRYQFRNTAQFSSVYLAHHLEIASGHAELRDASDFVMLNGEMDFGFTLRRKLRLIRNQDVRFACLHGFESFSRKHREEIRQTLGNHIDGPVSLNGSDRAGAP</sequence>
<keyword evidence="7" id="KW-1185">Reference proteome</keyword>
<dbReference type="InterPro" id="IPR021520">
    <property type="entry name" value="Stealth_CR2"/>
</dbReference>
<dbReference type="Proteomes" id="UP000673975">
    <property type="component" value="Unassembled WGS sequence"/>
</dbReference>
<keyword evidence="2" id="KW-0808">Transferase</keyword>
<proteinExistence type="inferred from homology"/>
<feature type="domain" description="Stealth protein CR2 conserved region 2" evidence="4">
    <location>
        <begin position="52"/>
        <end position="159"/>
    </location>
</feature>
<dbReference type="Pfam" id="PF11380">
    <property type="entry name" value="Stealth_CR2"/>
    <property type="match status" value="1"/>
</dbReference>
<reference evidence="6" key="1">
    <citation type="submission" date="2021-02" db="EMBL/GenBank/DDBJ databases">
        <title>Natronogracilivirga saccharolytica gen. nov. sp. nov. a new anaerobic, haloalkiliphilic carbohydrate-fermenting bacterium from soda lake and proposing of Cyclonatronumiaceae fam. nov. in the phylum Balneolaeota.</title>
        <authorList>
            <person name="Zhilina T.N."/>
            <person name="Sorokin D.Y."/>
            <person name="Zavarzina D.G."/>
            <person name="Toshchakov S.V."/>
            <person name="Kublanov I.V."/>
        </authorList>
    </citation>
    <scope>NUCLEOTIDE SEQUENCE</scope>
    <source>
        <strain evidence="6">Z-1702</strain>
    </source>
</reference>
<dbReference type="PANTHER" id="PTHR24045">
    <property type="match status" value="1"/>
</dbReference>
<evidence type="ECO:0000256" key="1">
    <source>
        <dbReference type="ARBA" id="ARBA00007583"/>
    </source>
</evidence>
<dbReference type="InterPro" id="IPR031358">
    <property type="entry name" value="Stealth_CR1"/>
</dbReference>
<keyword evidence="3" id="KW-0270">Exopolysaccharide synthesis</keyword>
<comment type="similarity">
    <text evidence="1">Belongs to the stealth family.</text>
</comment>
<dbReference type="InterPro" id="IPR047141">
    <property type="entry name" value="Stealth"/>
</dbReference>
<dbReference type="AlphaFoldDB" id="A0A8J7S6V3"/>
<organism evidence="6 7">
    <name type="scientific">Natronogracilivirga saccharolytica</name>
    <dbReference type="NCBI Taxonomy" id="2812953"/>
    <lineage>
        <taxon>Bacteria</taxon>
        <taxon>Pseudomonadati</taxon>
        <taxon>Balneolota</taxon>
        <taxon>Balneolia</taxon>
        <taxon>Balneolales</taxon>
        <taxon>Cyclonatronaceae</taxon>
        <taxon>Natronogracilivirga</taxon>
    </lineage>
</organism>
<dbReference type="RefSeq" id="WP_210512350.1">
    <property type="nucleotide sequence ID" value="NZ_JAFIDN010000007.1"/>
</dbReference>
<evidence type="ECO:0000256" key="3">
    <source>
        <dbReference type="ARBA" id="ARBA00023169"/>
    </source>
</evidence>
<dbReference type="PANTHER" id="PTHR24045:SF0">
    <property type="entry name" value="N-ACETYLGLUCOSAMINE-1-PHOSPHOTRANSFERASE SUBUNITS ALPHA_BETA"/>
    <property type="match status" value="1"/>
</dbReference>
<feature type="domain" description="Stealth protein CR1 conserved region 1" evidence="5">
    <location>
        <begin position="12"/>
        <end position="35"/>
    </location>
</feature>
<dbReference type="GO" id="GO:0016772">
    <property type="term" value="F:transferase activity, transferring phosphorus-containing groups"/>
    <property type="evidence" value="ECO:0007669"/>
    <property type="project" value="InterPro"/>
</dbReference>
<gene>
    <name evidence="6" type="ORF">NATSA_10195</name>
</gene>
<dbReference type="Pfam" id="PF17101">
    <property type="entry name" value="Stealth_CR1"/>
    <property type="match status" value="1"/>
</dbReference>
<evidence type="ECO:0000259" key="4">
    <source>
        <dbReference type="Pfam" id="PF11380"/>
    </source>
</evidence>
<comment type="caution">
    <text evidence="6">The sequence shown here is derived from an EMBL/GenBank/DDBJ whole genome shotgun (WGS) entry which is preliminary data.</text>
</comment>
<evidence type="ECO:0000313" key="6">
    <source>
        <dbReference type="EMBL" id="MBP3193033.1"/>
    </source>
</evidence>
<name>A0A8J7S6V3_9BACT</name>
<dbReference type="GO" id="GO:0000271">
    <property type="term" value="P:polysaccharide biosynthetic process"/>
    <property type="evidence" value="ECO:0007669"/>
    <property type="project" value="UniProtKB-KW"/>
</dbReference>
<evidence type="ECO:0000313" key="7">
    <source>
        <dbReference type="Proteomes" id="UP000673975"/>
    </source>
</evidence>
<protein>
    <submittedName>
        <fullName evidence="6">Stealth CR1 domain-containing protein</fullName>
    </submittedName>
</protein>
<evidence type="ECO:0000256" key="2">
    <source>
        <dbReference type="ARBA" id="ARBA00022679"/>
    </source>
</evidence>
<accession>A0A8J7S6V3</accession>